<dbReference type="KEGG" id="bbh:BN112_0924"/>
<protein>
    <submittedName>
        <fullName evidence="2">Putative membrane protein</fullName>
    </submittedName>
</protein>
<dbReference type="RefSeq" id="WP_003810805.1">
    <property type="nucleotide sequence ID" value="NC_019382.1"/>
</dbReference>
<dbReference type="GeneID" id="93204588"/>
<dbReference type="EMBL" id="HE965806">
    <property type="protein sequence ID" value="CCJ52842.1"/>
    <property type="molecule type" value="Genomic_DNA"/>
</dbReference>
<keyword evidence="1" id="KW-0472">Membrane</keyword>
<dbReference type="HOGENOM" id="CLU_2680364_0_0_4"/>
<reference evidence="2 3" key="1">
    <citation type="journal article" date="2012" name="BMC Genomics">
        <title>Comparative genomics of the classical Bordetella subspecies: the evolution and exchange of virulence-associated diversity amongst closely related pathogens.</title>
        <authorList>
            <person name="Park J."/>
            <person name="Zhang Y."/>
            <person name="Buboltz A.M."/>
            <person name="Zhang X."/>
            <person name="Schuster S.C."/>
            <person name="Ahuja U."/>
            <person name="Liu M."/>
            <person name="Miller J.F."/>
            <person name="Sebaihia M."/>
            <person name="Bentley S.D."/>
            <person name="Parkhill J."/>
            <person name="Harvill E.T."/>
        </authorList>
    </citation>
    <scope>NUCLEOTIDE SEQUENCE [LARGE SCALE GENOMIC DNA]</scope>
    <source>
        <strain evidence="2 3">253</strain>
    </source>
</reference>
<keyword evidence="1" id="KW-0812">Transmembrane</keyword>
<keyword evidence="1" id="KW-1133">Transmembrane helix</keyword>
<organism evidence="2 3">
    <name type="scientific">Bordetella bronchiseptica 253</name>
    <dbReference type="NCBI Taxonomy" id="568707"/>
    <lineage>
        <taxon>Bacteria</taxon>
        <taxon>Pseudomonadati</taxon>
        <taxon>Pseudomonadota</taxon>
        <taxon>Betaproteobacteria</taxon>
        <taxon>Burkholderiales</taxon>
        <taxon>Alcaligenaceae</taxon>
        <taxon>Bordetella</taxon>
    </lineage>
</organism>
<name>A0A0C6P2I2_BORBO</name>
<feature type="transmembrane region" description="Helical" evidence="1">
    <location>
        <begin position="40"/>
        <end position="63"/>
    </location>
</feature>
<evidence type="ECO:0000313" key="3">
    <source>
        <dbReference type="Proteomes" id="UP000007564"/>
    </source>
</evidence>
<proteinExistence type="predicted"/>
<gene>
    <name evidence="2" type="ORF">BN112_0924</name>
</gene>
<dbReference type="AlphaFoldDB" id="A0A0C6P2I2"/>
<evidence type="ECO:0000313" key="2">
    <source>
        <dbReference type="EMBL" id="CCJ52842.1"/>
    </source>
</evidence>
<accession>A0A0C6P2I2</accession>
<dbReference type="Proteomes" id="UP000007564">
    <property type="component" value="Chromosome"/>
</dbReference>
<evidence type="ECO:0000256" key="1">
    <source>
        <dbReference type="SAM" id="Phobius"/>
    </source>
</evidence>
<sequence length="74" mass="8313">MSRFRSTFWRCAFVLAFLASALVAGWLRQAAPSWGHALLYGAMVGGIVLCLALLFDDLAWWGTRLVQALKRMRP</sequence>